<dbReference type="OrthoDB" id="1057137at2759"/>
<dbReference type="InterPro" id="IPR039683">
    <property type="entry name" value="Lsm12-like"/>
</dbReference>
<reference evidence="3 4" key="1">
    <citation type="submission" date="2016-09" db="EMBL/GenBank/DDBJ databases">
        <title>Extensive genetic diversity and differential bi-allelic expression allows diatom success in the polar Southern Ocean.</title>
        <authorList>
            <consortium name="DOE Joint Genome Institute"/>
            <person name="Mock T."/>
            <person name="Otillar R.P."/>
            <person name="Strauss J."/>
            <person name="Dupont C."/>
            <person name="Frickenhaus S."/>
            <person name="Maumus F."/>
            <person name="Mcmullan M."/>
            <person name="Sanges R."/>
            <person name="Schmutz J."/>
            <person name="Toseland A."/>
            <person name="Valas R."/>
            <person name="Veluchamy A."/>
            <person name="Ward B.J."/>
            <person name="Allen A."/>
            <person name="Barry K."/>
            <person name="Falciatore A."/>
            <person name="Ferrante M."/>
            <person name="Fortunato A.E."/>
            <person name="Gloeckner G."/>
            <person name="Gruber A."/>
            <person name="Hipkin R."/>
            <person name="Janech M."/>
            <person name="Kroth P."/>
            <person name="Leese F."/>
            <person name="Lindquist E."/>
            <person name="Lyon B.R."/>
            <person name="Martin J."/>
            <person name="Mayer C."/>
            <person name="Parker M."/>
            <person name="Quesneville H."/>
            <person name="Raymond J."/>
            <person name="Uhlig C."/>
            <person name="Valentin K.U."/>
            <person name="Worden A.Z."/>
            <person name="Armbrust E.V."/>
            <person name="Bowler C."/>
            <person name="Green B."/>
            <person name="Moulton V."/>
            <person name="Van Oosterhout C."/>
            <person name="Grigoriev I."/>
        </authorList>
    </citation>
    <scope>NUCLEOTIDE SEQUENCE [LARGE SCALE GENOMIC DNA]</scope>
    <source>
        <strain evidence="3 4">CCMP1102</strain>
    </source>
</reference>
<dbReference type="EMBL" id="KV784358">
    <property type="protein sequence ID" value="OEU16792.1"/>
    <property type="molecule type" value="Genomic_DNA"/>
</dbReference>
<organism evidence="3 4">
    <name type="scientific">Fragilariopsis cylindrus CCMP1102</name>
    <dbReference type="NCBI Taxonomy" id="635003"/>
    <lineage>
        <taxon>Eukaryota</taxon>
        <taxon>Sar</taxon>
        <taxon>Stramenopiles</taxon>
        <taxon>Ochrophyta</taxon>
        <taxon>Bacillariophyta</taxon>
        <taxon>Bacillariophyceae</taxon>
        <taxon>Bacillariophycidae</taxon>
        <taxon>Bacillariales</taxon>
        <taxon>Bacillariaceae</taxon>
        <taxon>Fragilariopsis</taxon>
    </lineage>
</organism>
<dbReference type="InterPro" id="IPR047574">
    <property type="entry name" value="AD"/>
</dbReference>
<proteinExistence type="predicted"/>
<dbReference type="PANTHER" id="PTHR13542">
    <property type="entry name" value="LSM12 HOMOLOG"/>
    <property type="match status" value="1"/>
</dbReference>
<dbReference type="KEGG" id="fcy:FRACYDRAFT_186050"/>
<dbReference type="PROSITE" id="PS52001">
    <property type="entry name" value="AD"/>
    <property type="match status" value="1"/>
</dbReference>
<evidence type="ECO:0000256" key="1">
    <source>
        <dbReference type="SAM" id="MobiDB-lite"/>
    </source>
</evidence>
<feature type="region of interest" description="Disordered" evidence="1">
    <location>
        <begin position="1"/>
        <end position="29"/>
    </location>
</feature>
<dbReference type="Pfam" id="PF09793">
    <property type="entry name" value="AD"/>
    <property type="match status" value="1"/>
</dbReference>
<feature type="domain" description="AD" evidence="2">
    <location>
        <begin position="101"/>
        <end position="206"/>
    </location>
</feature>
<evidence type="ECO:0000313" key="4">
    <source>
        <dbReference type="Proteomes" id="UP000095751"/>
    </source>
</evidence>
<keyword evidence="4" id="KW-1185">Reference proteome</keyword>
<sequence length="218" mass="23621">MLSTNSTPASTSAASSTTSTSTTSSTSTQQPLYIKYPISSQWEFKLNNGETVQGEIYCTDQVADLIILQDSTNNDIRMISVTSIINGETQQITENNNGIDIVHSKKVLDEREKRAIRLAQESLKHLNPKAPPMGQIVFDRLLKACNEVVWKGESIIVLDTIKVDPPYKQDDCKLLRSAVAGSGQSKLKGSLDRVQKIVSSIHNNTNNASGAGAGAGKQ</sequence>
<feature type="compositionally biased region" description="Low complexity" evidence="1">
    <location>
        <begin position="1"/>
        <end position="28"/>
    </location>
</feature>
<dbReference type="SMART" id="SM00995">
    <property type="entry name" value="AD"/>
    <property type="match status" value="1"/>
</dbReference>
<accession>A0A1E7FF34</accession>
<gene>
    <name evidence="3" type="ORF">FRACYDRAFT_186050</name>
</gene>
<dbReference type="FunCoup" id="A0A1E7FF34">
    <property type="interactions" value="93"/>
</dbReference>
<evidence type="ECO:0000259" key="2">
    <source>
        <dbReference type="PROSITE" id="PS52001"/>
    </source>
</evidence>
<evidence type="ECO:0000313" key="3">
    <source>
        <dbReference type="EMBL" id="OEU16792.1"/>
    </source>
</evidence>
<dbReference type="InterPro" id="IPR019181">
    <property type="entry name" value="LSM12_ABD"/>
</dbReference>
<dbReference type="Proteomes" id="UP000095751">
    <property type="component" value="Unassembled WGS sequence"/>
</dbReference>
<dbReference type="AlphaFoldDB" id="A0A1E7FF34"/>
<name>A0A1E7FF34_9STRA</name>
<dbReference type="InParanoid" id="A0A1E7FF34"/>
<protein>
    <recommendedName>
        <fullName evidence="2">AD domain-containing protein</fullName>
    </recommendedName>
</protein>